<evidence type="ECO:0000313" key="3">
    <source>
        <dbReference type="Proteomes" id="UP001156215"/>
    </source>
</evidence>
<name>A0A9E9LY71_9BURK</name>
<dbReference type="InterPro" id="IPR019690">
    <property type="entry name" value="DUF2569"/>
</dbReference>
<dbReference type="Proteomes" id="UP001156215">
    <property type="component" value="Chromosome"/>
</dbReference>
<evidence type="ECO:0000256" key="1">
    <source>
        <dbReference type="SAM" id="Phobius"/>
    </source>
</evidence>
<keyword evidence="1" id="KW-0812">Transmembrane</keyword>
<proteinExistence type="predicted"/>
<feature type="transmembrane region" description="Helical" evidence="1">
    <location>
        <begin position="54"/>
        <end position="78"/>
    </location>
</feature>
<feature type="transmembrane region" description="Helical" evidence="1">
    <location>
        <begin position="90"/>
        <end position="112"/>
    </location>
</feature>
<protein>
    <submittedName>
        <fullName evidence="2">DUF2569 domain-containing protein</fullName>
    </submittedName>
</protein>
<gene>
    <name evidence="2" type="ORF">NB640_10425</name>
</gene>
<sequence>MAEKTELKGVGGWLAFLVLSMALLSPVRTLYGYYRDVVVTEHNMGLAGNPVWETYTTIVLTLVVISCLLFFLAAYRLYRQHVWRSVRFAIIAMWVACAGMDAVGMVALYVVFGGEFAVVIFQNVTGELIKGLVYPTIWTLYLLKSKRVKNTYRRETDMEELARHLGVREK</sequence>
<evidence type="ECO:0000313" key="2">
    <source>
        <dbReference type="EMBL" id="WAW09637.1"/>
    </source>
</evidence>
<dbReference type="AlphaFoldDB" id="A0A9E9LY71"/>
<feature type="transmembrane region" description="Helical" evidence="1">
    <location>
        <begin position="12"/>
        <end position="34"/>
    </location>
</feature>
<dbReference type="EMBL" id="CP098242">
    <property type="protein sequence ID" value="WAW09637.1"/>
    <property type="molecule type" value="Genomic_DNA"/>
</dbReference>
<feature type="transmembrane region" description="Helical" evidence="1">
    <location>
        <begin position="124"/>
        <end position="143"/>
    </location>
</feature>
<keyword evidence="1" id="KW-1133">Transmembrane helix</keyword>
<dbReference type="RefSeq" id="WP_269308640.1">
    <property type="nucleotide sequence ID" value="NZ_CP098242.1"/>
</dbReference>
<keyword evidence="1" id="KW-0472">Membrane</keyword>
<dbReference type="KEGG" id="ovb:NB640_10425"/>
<organism evidence="2 3">
    <name type="scientific">Oxalobacter vibrioformis</name>
    <dbReference type="NCBI Taxonomy" id="933080"/>
    <lineage>
        <taxon>Bacteria</taxon>
        <taxon>Pseudomonadati</taxon>
        <taxon>Pseudomonadota</taxon>
        <taxon>Betaproteobacteria</taxon>
        <taxon>Burkholderiales</taxon>
        <taxon>Oxalobacteraceae</taxon>
        <taxon>Oxalobacter</taxon>
    </lineage>
</organism>
<keyword evidence="3" id="KW-1185">Reference proteome</keyword>
<accession>A0A9E9LY71</accession>
<dbReference type="Pfam" id="PF10754">
    <property type="entry name" value="DUF2569"/>
    <property type="match status" value="1"/>
</dbReference>
<reference evidence="2" key="1">
    <citation type="journal article" date="2022" name="Front. Microbiol.">
        <title>New perspectives on an old grouping: The genomic and phenotypic variability of Oxalobacter formigenes and the implications for calcium oxalate stone prevention.</title>
        <authorList>
            <person name="Chmiel J.A."/>
            <person name="Carr C."/>
            <person name="Stuivenberg G.A."/>
            <person name="Venema R."/>
            <person name="Chanyi R.M."/>
            <person name="Al K.F."/>
            <person name="Giguere D."/>
            <person name="Say H."/>
            <person name="Akouris P.P."/>
            <person name="Dominguez Romero S.A."/>
            <person name="Kwong A."/>
            <person name="Tai V."/>
            <person name="Koval S.F."/>
            <person name="Razvi H."/>
            <person name="Bjazevic J."/>
            <person name="Burton J.P."/>
        </authorList>
    </citation>
    <scope>NUCLEOTIDE SEQUENCE</scope>
    <source>
        <strain evidence="2">WoOx3</strain>
    </source>
</reference>